<dbReference type="InterPro" id="IPR036322">
    <property type="entry name" value="WD40_repeat_dom_sf"/>
</dbReference>
<dbReference type="PANTHER" id="PTHR17605">
    <property type="entry name" value="RIBOSOME BIOGENESIS PROTEIN BOP1 BLOCK OF PROLIFERATION 1 PROTEIN"/>
    <property type="match status" value="1"/>
</dbReference>
<dbReference type="EMBL" id="MBFT01000213">
    <property type="protein sequence ID" value="PVU95024.1"/>
    <property type="molecule type" value="Genomic_DNA"/>
</dbReference>
<feature type="region of interest" description="Disordered" evidence="8">
    <location>
        <begin position="107"/>
        <end position="141"/>
    </location>
</feature>
<feature type="domain" description="BOP1 N-terminal" evidence="9">
    <location>
        <begin position="220"/>
        <end position="482"/>
    </location>
</feature>
<comment type="similarity">
    <text evidence="6">Belongs to the WD repeat BOP1/ERB1 family.</text>
</comment>
<proteinExistence type="inferred from homology"/>
<evidence type="ECO:0000259" key="9">
    <source>
        <dbReference type="SMART" id="SM01035"/>
    </source>
</evidence>
<dbReference type="GO" id="GO:0070545">
    <property type="term" value="C:PeBoW complex"/>
    <property type="evidence" value="ECO:0007669"/>
    <property type="project" value="TreeGrafter"/>
</dbReference>
<comment type="caution">
    <text evidence="10">The sequence shown here is derived from an EMBL/GenBank/DDBJ whole genome shotgun (WGS) entry which is preliminary data.</text>
</comment>
<feature type="compositionally biased region" description="Acidic residues" evidence="8">
    <location>
        <begin position="68"/>
        <end position="80"/>
    </location>
</feature>
<feature type="compositionally biased region" description="Polar residues" evidence="8">
    <location>
        <begin position="18"/>
        <end position="30"/>
    </location>
</feature>
<feature type="region of interest" description="Disordered" evidence="8">
    <location>
        <begin position="1"/>
        <end position="91"/>
    </location>
</feature>
<gene>
    <name evidence="6" type="primary">ERB1</name>
    <name evidence="10" type="ORF">BB559_002848</name>
</gene>
<sequence length="824" mass="95092">MALKSNRKRTIRKAFQVQEKTSSPFVQNFDGTELADNDQEQIPELDLSLESDDTINSDTNQNDKNTDGDDDSSDSENEDSKEEKVVKKLGKKPNKVVLENELVKIDGMENRKTRKEKRSSIPNPENSGSSSEDENNTNTKSFFDIRREENFEGEYSLDPKVLYKLGVRKEDLGEQYADETDINAWIKNREGLPQIEADYDSDSSTEMPTNTIGNVPIEWYNEYDHIGYDIDGKKIAKPKADDEMEKFLKNADDPASLIKIRDELNQQDIRLTNEELDIIRKVQQGEFPDAQFDPYEDTVEWFTSKTMETPLTAAPEPKKRFVPSKWEHKMVMRIVRSIRNGNIYKKAEPKSREEESKTRFYDIWSTEPNEKLRNEAAKRIPPPKMKLPDHTESYHPPPEYLFTEEEIKQWEDTPRDDRKLNYIPRDYSSLREVPLYSNLISERFQRSLDLYLAPRMQRTKLNIDPDSLIPKLPDPKDLLPYPTKKSVSYDGHTDLVRSISVDHSGTWLLTGSDDNTVRLYEVLTGYCVKVWKFDDAVSSVAWNPNKEICMFVVAVGEKLHFIIPKLVADPNCLIVSELLVKNGFENKSAQTVVNWDKPTTKESDLEIYITVDHSTPIKQLVWHRKGDYLGVVLPNSNTVLIHQLSKQTTQKPFNKMNGLVQKVCFHPIKPWFLVATQRNIRIYNLMQQNLIKTLMPGAKWISSLDVHPQGDNVIMGSYDKKVCWFDLDLSSMPYKTIRYHQFAVRQVCYSKAYPLFASCSDDGSIMLFHNTVYSDLLQNPLIVPVKILKGHLITNSLGVLDIVFHPTKPWLFSCGSDNNVFLWS</sequence>
<keyword evidence="3 7" id="KW-0853">WD repeat</keyword>
<keyword evidence="2 6" id="KW-0698">rRNA processing</keyword>
<evidence type="ECO:0000256" key="3">
    <source>
        <dbReference type="ARBA" id="ARBA00022574"/>
    </source>
</evidence>
<keyword evidence="4" id="KW-0677">Repeat</keyword>
<evidence type="ECO:0000256" key="8">
    <source>
        <dbReference type="SAM" id="MobiDB-lite"/>
    </source>
</evidence>
<dbReference type="SUPFAM" id="SSF50978">
    <property type="entry name" value="WD40 repeat-like"/>
    <property type="match status" value="1"/>
</dbReference>
<dbReference type="STRING" id="61424.A0A2T9YRZ4"/>
<evidence type="ECO:0000313" key="11">
    <source>
        <dbReference type="Proteomes" id="UP000245699"/>
    </source>
</evidence>
<dbReference type="InterPro" id="IPR028598">
    <property type="entry name" value="BOP1/Erb1"/>
</dbReference>
<dbReference type="Pfam" id="PF00400">
    <property type="entry name" value="WD40"/>
    <property type="match status" value="4"/>
</dbReference>
<dbReference type="HAMAP" id="MF_03027">
    <property type="entry name" value="BOP1"/>
    <property type="match status" value="1"/>
</dbReference>
<reference evidence="10 11" key="1">
    <citation type="journal article" date="2018" name="MBio">
        <title>Comparative Genomics Reveals the Core Gene Toolbox for the Fungus-Insect Symbiosis.</title>
        <authorList>
            <person name="Wang Y."/>
            <person name="Stata M."/>
            <person name="Wang W."/>
            <person name="Stajich J.E."/>
            <person name="White M.M."/>
            <person name="Moncalvo J.M."/>
        </authorList>
    </citation>
    <scope>NUCLEOTIDE SEQUENCE [LARGE SCALE GENOMIC DNA]</scope>
    <source>
        <strain evidence="10 11">AUS-77-4</strain>
    </source>
</reference>
<evidence type="ECO:0000256" key="4">
    <source>
        <dbReference type="ARBA" id="ARBA00022737"/>
    </source>
</evidence>
<comment type="function">
    <text evidence="6">Component of the NOP7 complex, which is required for maturation of the 25S and 5.8S ribosomal RNAs and formation of the 60S ribosome.</text>
</comment>
<dbReference type="GO" id="GO:0000463">
    <property type="term" value="P:maturation of LSU-rRNA from tricistronic rRNA transcript (SSU-rRNA, 5.8S rRNA, LSU-rRNA)"/>
    <property type="evidence" value="ECO:0007669"/>
    <property type="project" value="UniProtKB-UniRule"/>
</dbReference>
<feature type="compositionally biased region" description="Low complexity" evidence="8">
    <location>
        <begin position="120"/>
        <end position="141"/>
    </location>
</feature>
<dbReference type="InterPro" id="IPR001680">
    <property type="entry name" value="WD40_rpt"/>
</dbReference>
<dbReference type="Gene3D" id="2.130.10.10">
    <property type="entry name" value="YVTN repeat-like/Quinoprotein amine dehydrogenase"/>
    <property type="match status" value="1"/>
</dbReference>
<comment type="subcellular location">
    <subcellularLocation>
        <location evidence="6">Nucleus</location>
        <location evidence="6">Nucleolus</location>
    </subcellularLocation>
    <subcellularLocation>
        <location evidence="6">Nucleus</location>
        <location evidence="6">Nucleoplasm</location>
    </subcellularLocation>
</comment>
<dbReference type="OrthoDB" id="5571054at2759"/>
<dbReference type="Pfam" id="PF08145">
    <property type="entry name" value="BOP1NT"/>
    <property type="match status" value="1"/>
</dbReference>
<dbReference type="FunFam" id="2.130.10.10:FF:000061">
    <property type="entry name" value="Ribosome biogenesis protein BOP1 homolog"/>
    <property type="match status" value="1"/>
</dbReference>
<feature type="repeat" description="WD" evidence="7">
    <location>
        <begin position="792"/>
        <end position="824"/>
    </location>
</feature>
<accession>A0A2T9YRZ4</accession>
<dbReference type="GO" id="GO:0030687">
    <property type="term" value="C:preribosome, large subunit precursor"/>
    <property type="evidence" value="ECO:0007669"/>
    <property type="project" value="UniProtKB-UniRule"/>
</dbReference>
<dbReference type="InterPro" id="IPR012953">
    <property type="entry name" value="BOP1_N_dom"/>
</dbReference>
<dbReference type="GO" id="GO:0000466">
    <property type="term" value="P:maturation of 5.8S rRNA from tricistronic rRNA transcript (SSU-rRNA, 5.8S rRNA, LSU-rRNA)"/>
    <property type="evidence" value="ECO:0007669"/>
    <property type="project" value="UniProtKB-UniRule"/>
</dbReference>
<evidence type="ECO:0000256" key="2">
    <source>
        <dbReference type="ARBA" id="ARBA00022552"/>
    </source>
</evidence>
<evidence type="ECO:0000313" key="10">
    <source>
        <dbReference type="EMBL" id="PVU95024.1"/>
    </source>
</evidence>
<feature type="repeat" description="WD" evidence="7">
    <location>
        <begin position="489"/>
        <end position="530"/>
    </location>
</feature>
<dbReference type="AlphaFoldDB" id="A0A2T9YRZ4"/>
<dbReference type="Proteomes" id="UP000245699">
    <property type="component" value="Unassembled WGS sequence"/>
</dbReference>
<name>A0A2T9YRZ4_9FUNG</name>
<dbReference type="InterPro" id="IPR015943">
    <property type="entry name" value="WD40/YVTN_repeat-like_dom_sf"/>
</dbReference>
<protein>
    <recommendedName>
        <fullName evidence="6">Ribosome biogenesis protein ERB1</fullName>
    </recommendedName>
    <alternativeName>
        <fullName evidence="6">Eukaryotic ribosome biogenesis protein 1</fullName>
    </alternativeName>
</protein>
<dbReference type="GO" id="GO:0005654">
    <property type="term" value="C:nucleoplasm"/>
    <property type="evidence" value="ECO:0007669"/>
    <property type="project" value="UniProtKB-SubCell"/>
</dbReference>
<dbReference type="PANTHER" id="PTHR17605:SF0">
    <property type="entry name" value="RIBOSOME BIOGENESIS PROTEIN BOP1"/>
    <property type="match status" value="1"/>
</dbReference>
<evidence type="ECO:0000256" key="7">
    <source>
        <dbReference type="PROSITE-ProRule" id="PRU00221"/>
    </source>
</evidence>
<dbReference type="SMART" id="SM01035">
    <property type="entry name" value="BOP1NT"/>
    <property type="match status" value="1"/>
</dbReference>
<organism evidence="10 11">
    <name type="scientific">Furculomyces boomerangus</name>
    <dbReference type="NCBI Taxonomy" id="61424"/>
    <lineage>
        <taxon>Eukaryota</taxon>
        <taxon>Fungi</taxon>
        <taxon>Fungi incertae sedis</taxon>
        <taxon>Zoopagomycota</taxon>
        <taxon>Kickxellomycotina</taxon>
        <taxon>Harpellomycetes</taxon>
        <taxon>Harpellales</taxon>
        <taxon>Harpellaceae</taxon>
        <taxon>Furculomyces</taxon>
    </lineage>
</organism>
<evidence type="ECO:0000256" key="1">
    <source>
        <dbReference type="ARBA" id="ARBA00022517"/>
    </source>
</evidence>
<evidence type="ECO:0000256" key="6">
    <source>
        <dbReference type="HAMAP-Rule" id="MF_03027"/>
    </source>
</evidence>
<evidence type="ECO:0000256" key="5">
    <source>
        <dbReference type="ARBA" id="ARBA00023242"/>
    </source>
</evidence>
<dbReference type="PROSITE" id="PS50294">
    <property type="entry name" value="WD_REPEATS_REGION"/>
    <property type="match status" value="2"/>
</dbReference>
<comment type="subunit">
    <text evidence="6">Component of the NOP7 complex, composed of ERB1, NOP7 and YTM1. Within the NOP7 complex ERB1 appears to interact directly with NOP7 and YTM1. The NOP7 complex also associates with the 66S pre-ribosome.</text>
</comment>
<dbReference type="PROSITE" id="PS50082">
    <property type="entry name" value="WD_REPEATS_2"/>
    <property type="match status" value="2"/>
</dbReference>
<dbReference type="SMART" id="SM00320">
    <property type="entry name" value="WD40"/>
    <property type="match status" value="7"/>
</dbReference>
<keyword evidence="11" id="KW-1185">Reference proteome</keyword>
<keyword evidence="5 6" id="KW-0539">Nucleus</keyword>
<keyword evidence="1 6" id="KW-0690">Ribosome biogenesis</keyword>
<dbReference type="GO" id="GO:0043021">
    <property type="term" value="F:ribonucleoprotein complex binding"/>
    <property type="evidence" value="ECO:0007669"/>
    <property type="project" value="UniProtKB-UniRule"/>
</dbReference>
<feature type="compositionally biased region" description="Acidic residues" evidence="8">
    <location>
        <begin position="33"/>
        <end position="55"/>
    </location>
</feature>
<feature type="compositionally biased region" description="Basic residues" evidence="8">
    <location>
        <begin position="1"/>
        <end position="12"/>
    </location>
</feature>